<comment type="caution">
    <text evidence="2">The sequence shown here is derived from an EMBL/GenBank/DDBJ whole genome shotgun (WGS) entry which is preliminary data.</text>
</comment>
<evidence type="ECO:0000256" key="1">
    <source>
        <dbReference type="SAM" id="Phobius"/>
    </source>
</evidence>
<proteinExistence type="predicted"/>
<keyword evidence="1" id="KW-1133">Transmembrane helix</keyword>
<evidence type="ECO:0000313" key="2">
    <source>
        <dbReference type="EMBL" id="KAF3969149.1"/>
    </source>
</evidence>
<evidence type="ECO:0008006" key="4">
    <source>
        <dbReference type="Google" id="ProtNLM"/>
    </source>
</evidence>
<reference evidence="2" key="1">
    <citation type="submission" date="2020-03" db="EMBL/GenBank/DDBJ databases">
        <title>Castanea mollissima Vanexum genome sequencing.</title>
        <authorList>
            <person name="Staton M."/>
        </authorList>
    </citation>
    <scope>NUCLEOTIDE SEQUENCE</scope>
    <source>
        <tissue evidence="2">Leaf</tissue>
    </source>
</reference>
<sequence>MSRTSRRYGSVVQNPSRRRRFGIGERKRAEEIENVRERERQIDNSSLSQRRRWGLFRFATVLCLWVYFVVVAQIGGGVVKLRLVVLTPFSTSPSLFSSL</sequence>
<keyword evidence="3" id="KW-1185">Reference proteome</keyword>
<organism evidence="2 3">
    <name type="scientific">Castanea mollissima</name>
    <name type="common">Chinese chestnut</name>
    <dbReference type="NCBI Taxonomy" id="60419"/>
    <lineage>
        <taxon>Eukaryota</taxon>
        <taxon>Viridiplantae</taxon>
        <taxon>Streptophyta</taxon>
        <taxon>Embryophyta</taxon>
        <taxon>Tracheophyta</taxon>
        <taxon>Spermatophyta</taxon>
        <taxon>Magnoliopsida</taxon>
        <taxon>eudicotyledons</taxon>
        <taxon>Gunneridae</taxon>
        <taxon>Pentapetalae</taxon>
        <taxon>rosids</taxon>
        <taxon>fabids</taxon>
        <taxon>Fagales</taxon>
        <taxon>Fagaceae</taxon>
        <taxon>Castanea</taxon>
    </lineage>
</organism>
<dbReference type="EMBL" id="JRKL02000680">
    <property type="protein sequence ID" value="KAF3969149.1"/>
    <property type="molecule type" value="Genomic_DNA"/>
</dbReference>
<gene>
    <name evidence="2" type="ORF">CMV_007039</name>
</gene>
<keyword evidence="1" id="KW-0812">Transmembrane</keyword>
<dbReference type="Proteomes" id="UP000737018">
    <property type="component" value="Unassembled WGS sequence"/>
</dbReference>
<keyword evidence="1" id="KW-0472">Membrane</keyword>
<protein>
    <recommendedName>
        <fullName evidence="4">Transmembrane protein</fullName>
    </recommendedName>
</protein>
<evidence type="ECO:0000313" key="3">
    <source>
        <dbReference type="Proteomes" id="UP000737018"/>
    </source>
</evidence>
<name>A0A8J4W0L0_9ROSI</name>
<accession>A0A8J4W0L0</accession>
<dbReference type="AlphaFoldDB" id="A0A8J4W0L0"/>
<feature type="transmembrane region" description="Helical" evidence="1">
    <location>
        <begin position="55"/>
        <end position="79"/>
    </location>
</feature>